<dbReference type="Proteomes" id="UP000298493">
    <property type="component" value="Unassembled WGS sequence"/>
</dbReference>
<protein>
    <recommendedName>
        <fullName evidence="2">DUF7730 domain-containing protein</fullName>
    </recommendedName>
</protein>
<keyword evidence="4" id="KW-1185">Reference proteome</keyword>
<dbReference type="EMBL" id="SNSC02000005">
    <property type="protein sequence ID" value="TID24289.1"/>
    <property type="molecule type" value="Genomic_DNA"/>
</dbReference>
<evidence type="ECO:0000256" key="1">
    <source>
        <dbReference type="SAM" id="MobiDB-lite"/>
    </source>
</evidence>
<dbReference type="PANTHER" id="PTHR42085:SF8">
    <property type="entry name" value="F-BOX DOMAIN-CONTAINING PROTEIN"/>
    <property type="match status" value="1"/>
</dbReference>
<feature type="region of interest" description="Disordered" evidence="1">
    <location>
        <begin position="71"/>
        <end position="90"/>
    </location>
</feature>
<feature type="compositionally biased region" description="Basic residues" evidence="1">
    <location>
        <begin position="78"/>
        <end position="90"/>
    </location>
</feature>
<gene>
    <name evidence="3" type="ORF">E6O75_ATG02654</name>
</gene>
<name>A0A4Z1PB20_9PEZI</name>
<evidence type="ECO:0000259" key="2">
    <source>
        <dbReference type="Pfam" id="PF24864"/>
    </source>
</evidence>
<dbReference type="InterPro" id="IPR056632">
    <property type="entry name" value="DUF7730"/>
</dbReference>
<dbReference type="Pfam" id="PF24864">
    <property type="entry name" value="DUF7730"/>
    <property type="match status" value="1"/>
</dbReference>
<proteinExistence type="predicted"/>
<dbReference type="InterPro" id="IPR038883">
    <property type="entry name" value="AN11006-like"/>
</dbReference>
<accession>A0A4Z1PB20</accession>
<organism evidence="3 4">
    <name type="scientific">Venturia nashicola</name>
    <dbReference type="NCBI Taxonomy" id="86259"/>
    <lineage>
        <taxon>Eukaryota</taxon>
        <taxon>Fungi</taxon>
        <taxon>Dikarya</taxon>
        <taxon>Ascomycota</taxon>
        <taxon>Pezizomycotina</taxon>
        <taxon>Dothideomycetes</taxon>
        <taxon>Pleosporomycetidae</taxon>
        <taxon>Venturiales</taxon>
        <taxon>Venturiaceae</taxon>
        <taxon>Venturia</taxon>
    </lineage>
</organism>
<evidence type="ECO:0000313" key="4">
    <source>
        <dbReference type="Proteomes" id="UP000298493"/>
    </source>
</evidence>
<comment type="caution">
    <text evidence="3">The sequence shown here is derived from an EMBL/GenBank/DDBJ whole genome shotgun (WGS) entry which is preliminary data.</text>
</comment>
<feature type="compositionally biased region" description="Polar residues" evidence="1">
    <location>
        <begin position="15"/>
        <end position="24"/>
    </location>
</feature>
<dbReference type="AlphaFoldDB" id="A0A4Z1PB20"/>
<feature type="region of interest" description="Disordered" evidence="1">
    <location>
        <begin position="1"/>
        <end position="51"/>
    </location>
</feature>
<sequence>MLGNQSHTGAPMALSPSSTCSFTPVASRPTKVTSRAIDGSAADVPRYSKRKRSQVTYNEIDEDDFLLPSHAEEEYRPKAKKSRKSGKPLPKHKIFPFMELPAELRNRIYGFALSDDGGGIHITSTTKGYRRIAKRCAQTDCIPQFPQGNRGYHRFQGNDAGNGIGSFPQTMHSFVPNVLSVSKTIYAEAAPLLYGQRISFADNYSLLSFLNQIGRQHTGMLREICIKSWCSGRAHRSINFPAMTLLASATNLELLEIDCALGFFQSYGPMKLTAPTRAARKAFRDCYPWFEAIGRVKGRSDAAIDMIKVHPSNFSMGNCPRARSTGQDEEKLRENLAVFQKELRRLLRT</sequence>
<dbReference type="STRING" id="86259.A0A4Z1PB20"/>
<evidence type="ECO:0000313" key="3">
    <source>
        <dbReference type="EMBL" id="TID24289.1"/>
    </source>
</evidence>
<reference evidence="3 4" key="1">
    <citation type="submission" date="2019-04" db="EMBL/GenBank/DDBJ databases">
        <title>High contiguity whole genome sequence and gene annotation resource for two Venturia nashicola isolates.</title>
        <authorList>
            <person name="Prokchorchik M."/>
            <person name="Won K."/>
            <person name="Lee Y."/>
            <person name="Choi E.D."/>
            <person name="Segonzac C."/>
            <person name="Sohn K.H."/>
        </authorList>
    </citation>
    <scope>NUCLEOTIDE SEQUENCE [LARGE SCALE GENOMIC DNA]</scope>
    <source>
        <strain evidence="3 4">PRI2</strain>
    </source>
</reference>
<feature type="domain" description="DUF7730" evidence="2">
    <location>
        <begin position="97"/>
        <end position="228"/>
    </location>
</feature>
<dbReference type="PANTHER" id="PTHR42085">
    <property type="entry name" value="F-BOX DOMAIN-CONTAINING PROTEIN"/>
    <property type="match status" value="1"/>
</dbReference>